<evidence type="ECO:0000256" key="4">
    <source>
        <dbReference type="SAM" id="Phobius"/>
    </source>
</evidence>
<dbReference type="EMBL" id="CAMPGE010017216">
    <property type="protein sequence ID" value="CAI2375721.1"/>
    <property type="molecule type" value="Genomic_DNA"/>
</dbReference>
<dbReference type="GO" id="GO:0016491">
    <property type="term" value="F:oxidoreductase activity"/>
    <property type="evidence" value="ECO:0007669"/>
    <property type="project" value="UniProtKB-KW"/>
</dbReference>
<dbReference type="PIRSF" id="PIRSF000126">
    <property type="entry name" value="11-beta-HSD1"/>
    <property type="match status" value="1"/>
</dbReference>
<dbReference type="InterPro" id="IPR020904">
    <property type="entry name" value="Sc_DH/Rdtase_CS"/>
</dbReference>
<comment type="subcellular location">
    <subcellularLocation>
        <location evidence="1">Endoplasmic reticulum</location>
    </subcellularLocation>
</comment>
<comment type="caution">
    <text evidence="5">The sequence shown here is derived from an EMBL/GenBank/DDBJ whole genome shotgun (WGS) entry which is preliminary data.</text>
</comment>
<dbReference type="InterPro" id="IPR051019">
    <property type="entry name" value="VLCFA-Steroid_DH"/>
</dbReference>
<keyword evidence="4" id="KW-1133">Transmembrane helix</keyword>
<dbReference type="PANTHER" id="PTHR43899:SF13">
    <property type="entry name" value="RH59310P"/>
    <property type="match status" value="1"/>
</dbReference>
<evidence type="ECO:0000313" key="6">
    <source>
        <dbReference type="Proteomes" id="UP001295684"/>
    </source>
</evidence>
<dbReference type="PANTHER" id="PTHR43899">
    <property type="entry name" value="RH59310P"/>
    <property type="match status" value="1"/>
</dbReference>
<accession>A0AAD1XMY8</accession>
<gene>
    <name evidence="5" type="ORF">ECRASSUSDP1_LOCUS17085</name>
</gene>
<proteinExistence type="inferred from homology"/>
<dbReference type="Proteomes" id="UP001295684">
    <property type="component" value="Unassembled WGS sequence"/>
</dbReference>
<keyword evidence="6" id="KW-1185">Reference proteome</keyword>
<evidence type="ECO:0000256" key="1">
    <source>
        <dbReference type="ARBA" id="ARBA00004240"/>
    </source>
</evidence>
<comment type="similarity">
    <text evidence="2">Belongs to the short-chain dehydrogenases/reductases (SDR) family.</text>
</comment>
<feature type="transmembrane region" description="Helical" evidence="4">
    <location>
        <begin position="14"/>
        <end position="32"/>
    </location>
</feature>
<dbReference type="AlphaFoldDB" id="A0AAD1XMY8"/>
<name>A0AAD1XMY8_EUPCR</name>
<dbReference type="PROSITE" id="PS00061">
    <property type="entry name" value="ADH_SHORT"/>
    <property type="match status" value="1"/>
</dbReference>
<protein>
    <submittedName>
        <fullName evidence="5">Uncharacterized protein</fullName>
    </submittedName>
</protein>
<keyword evidence="4" id="KW-0472">Membrane</keyword>
<evidence type="ECO:0000313" key="5">
    <source>
        <dbReference type="EMBL" id="CAI2375721.1"/>
    </source>
</evidence>
<keyword evidence="4" id="KW-0812">Transmembrane</keyword>
<dbReference type="Pfam" id="PF00106">
    <property type="entry name" value="adh_short"/>
    <property type="match status" value="1"/>
</dbReference>
<dbReference type="PRINTS" id="PR00081">
    <property type="entry name" value="GDHRDH"/>
</dbReference>
<dbReference type="SUPFAM" id="SSF51735">
    <property type="entry name" value="NAD(P)-binding Rossmann-fold domains"/>
    <property type="match status" value="1"/>
</dbReference>
<reference evidence="5" key="1">
    <citation type="submission" date="2023-07" db="EMBL/GenBank/DDBJ databases">
        <authorList>
            <consortium name="AG Swart"/>
            <person name="Singh M."/>
            <person name="Singh A."/>
            <person name="Seah K."/>
            <person name="Emmerich C."/>
        </authorList>
    </citation>
    <scope>NUCLEOTIDE SEQUENCE</scope>
    <source>
        <strain evidence="5">DP1</strain>
    </source>
</reference>
<evidence type="ECO:0000256" key="2">
    <source>
        <dbReference type="ARBA" id="ARBA00006484"/>
    </source>
</evidence>
<dbReference type="Gene3D" id="3.40.50.720">
    <property type="entry name" value="NAD(P)-binding Rossmann-like Domain"/>
    <property type="match status" value="1"/>
</dbReference>
<keyword evidence="3" id="KW-0560">Oxidoreductase</keyword>
<sequence length="319" mass="36204">MENSGCWCDGIHKFIFYIGLIILFRYFFRFVFCIQRYFFRKGHNVQERYGQGSWILVTGATDGTGKATAIYAAKEKGMNVVLVGRNKDRLLKAEKEVRTANSSIDTRIYEFDFNKSTEIKDFMKISEEFKDLDISIFFSNAGVMTTKCIRDLSLEEIKEMTETNIHGPSILTKIFTDRFAKRDKRSAIMIMGSVAGCTPLPNNSQYGATKAYLISFSKAVGYEISDKIDMIVSTPGFVKTKLNGYAENPLAVSPTHQAASLFKDLGFERQNMPIIGQEFANNLLGIVYSLSESLGLAILGKIMIQERKEIETYWEKQEK</sequence>
<dbReference type="InterPro" id="IPR036291">
    <property type="entry name" value="NAD(P)-bd_dom_sf"/>
</dbReference>
<evidence type="ECO:0000256" key="3">
    <source>
        <dbReference type="ARBA" id="ARBA00023002"/>
    </source>
</evidence>
<dbReference type="GO" id="GO:0005783">
    <property type="term" value="C:endoplasmic reticulum"/>
    <property type="evidence" value="ECO:0007669"/>
    <property type="project" value="UniProtKB-SubCell"/>
</dbReference>
<dbReference type="InterPro" id="IPR002347">
    <property type="entry name" value="SDR_fam"/>
</dbReference>
<organism evidence="5 6">
    <name type="scientific">Euplotes crassus</name>
    <dbReference type="NCBI Taxonomy" id="5936"/>
    <lineage>
        <taxon>Eukaryota</taxon>
        <taxon>Sar</taxon>
        <taxon>Alveolata</taxon>
        <taxon>Ciliophora</taxon>
        <taxon>Intramacronucleata</taxon>
        <taxon>Spirotrichea</taxon>
        <taxon>Hypotrichia</taxon>
        <taxon>Euplotida</taxon>
        <taxon>Euplotidae</taxon>
        <taxon>Moneuplotes</taxon>
    </lineage>
</organism>